<dbReference type="EMBL" id="CP126084">
    <property type="protein sequence ID" value="WHX47247.1"/>
    <property type="molecule type" value="Genomic_DNA"/>
</dbReference>
<gene>
    <name evidence="2" type="ORF">QNH46_13825</name>
</gene>
<dbReference type="Proteomes" id="UP001177943">
    <property type="component" value="Chromosome"/>
</dbReference>
<evidence type="ECO:0000313" key="2">
    <source>
        <dbReference type="EMBL" id="WHX47247.1"/>
    </source>
</evidence>
<reference evidence="2" key="1">
    <citation type="submission" date="2023-05" db="EMBL/GenBank/DDBJ databases">
        <title>Comparative genomics of Bacillaceae isolates and their secondary metabolite potential.</title>
        <authorList>
            <person name="Song L."/>
            <person name="Nielsen L.J."/>
            <person name="Mohite O."/>
            <person name="Xu X."/>
            <person name="Weber T."/>
            <person name="Kovacs A.T."/>
        </authorList>
    </citation>
    <scope>NUCLEOTIDE SEQUENCE</scope>
    <source>
        <strain evidence="2">B2_4</strain>
    </source>
</reference>
<name>A0AA95L149_9BACL</name>
<feature type="compositionally biased region" description="Polar residues" evidence="1">
    <location>
        <begin position="1"/>
        <end position="10"/>
    </location>
</feature>
<dbReference type="KEGG" id="pwn:QNH46_13825"/>
<feature type="compositionally biased region" description="Basic and acidic residues" evidence="1">
    <location>
        <begin position="11"/>
        <end position="28"/>
    </location>
</feature>
<evidence type="ECO:0000256" key="1">
    <source>
        <dbReference type="SAM" id="MobiDB-lite"/>
    </source>
</evidence>
<accession>A0AA95L149</accession>
<protein>
    <submittedName>
        <fullName evidence="2">Uncharacterized protein</fullName>
    </submittedName>
</protein>
<feature type="region of interest" description="Disordered" evidence="1">
    <location>
        <begin position="1"/>
        <end position="28"/>
    </location>
</feature>
<dbReference type="AlphaFoldDB" id="A0AA95L149"/>
<evidence type="ECO:0000313" key="3">
    <source>
        <dbReference type="Proteomes" id="UP001177943"/>
    </source>
</evidence>
<organism evidence="2 3">
    <name type="scientific">Paenibacillus woosongensis</name>
    <dbReference type="NCBI Taxonomy" id="307580"/>
    <lineage>
        <taxon>Bacteria</taxon>
        <taxon>Bacillati</taxon>
        <taxon>Bacillota</taxon>
        <taxon>Bacilli</taxon>
        <taxon>Bacillales</taxon>
        <taxon>Paenibacillaceae</taxon>
        <taxon>Paenibacillus</taxon>
    </lineage>
</organism>
<proteinExistence type="predicted"/>
<sequence>MMTIDGQATRTDSEESPGRGQHSRKEYADRAVSFAENLMKQLDLNEQSDRKAVQSLLLSALKIEKRMDGSNCNSRLNIRMAAN</sequence>
<dbReference type="RefSeq" id="WP_283924839.1">
    <property type="nucleotide sequence ID" value="NZ_CP126084.1"/>
</dbReference>